<evidence type="ECO:0000313" key="3">
    <source>
        <dbReference type="Proteomes" id="UP001224890"/>
    </source>
</evidence>
<feature type="region of interest" description="Disordered" evidence="1">
    <location>
        <begin position="1"/>
        <end position="24"/>
    </location>
</feature>
<dbReference type="Proteomes" id="UP001224890">
    <property type="component" value="Unassembled WGS sequence"/>
</dbReference>
<evidence type="ECO:0000313" key="2">
    <source>
        <dbReference type="EMBL" id="KAK1687834.1"/>
    </source>
</evidence>
<organism evidence="2 3">
    <name type="scientific">Colletotrichum godetiae</name>
    <dbReference type="NCBI Taxonomy" id="1209918"/>
    <lineage>
        <taxon>Eukaryota</taxon>
        <taxon>Fungi</taxon>
        <taxon>Dikarya</taxon>
        <taxon>Ascomycota</taxon>
        <taxon>Pezizomycotina</taxon>
        <taxon>Sordariomycetes</taxon>
        <taxon>Hypocreomycetidae</taxon>
        <taxon>Glomerellales</taxon>
        <taxon>Glomerellaceae</taxon>
        <taxon>Colletotrichum</taxon>
        <taxon>Colletotrichum acutatum species complex</taxon>
    </lineage>
</organism>
<proteinExistence type="predicted"/>
<sequence length="168" mass="18024">MDRHKSTLHPTRPSPQQPHSVRAPALASGVSVKGLSRNGTGGSTWGLVGTPDGLDYQNGGGFLIFYVRRTPFLPGGEPYDPLATAVPKATRQRQRDERKTGTEEAGKPVPNHSLHPRSCMKLRHHGEGGAPSSFTNDNVLSIINCPALSSEPVTLGRPVEKFLVVVDS</sequence>
<protein>
    <submittedName>
        <fullName evidence="2">Uncharacterized protein</fullName>
    </submittedName>
</protein>
<dbReference type="EMBL" id="JAHMHR010000014">
    <property type="protein sequence ID" value="KAK1687834.1"/>
    <property type="molecule type" value="Genomic_DNA"/>
</dbReference>
<reference evidence="2" key="1">
    <citation type="submission" date="2021-06" db="EMBL/GenBank/DDBJ databases">
        <title>Comparative genomics, transcriptomics and evolutionary studies reveal genomic signatures of adaptation to plant cell wall in hemibiotrophic fungi.</title>
        <authorList>
            <consortium name="DOE Joint Genome Institute"/>
            <person name="Baroncelli R."/>
            <person name="Diaz J.F."/>
            <person name="Benocci T."/>
            <person name="Peng M."/>
            <person name="Battaglia E."/>
            <person name="Haridas S."/>
            <person name="Andreopoulos W."/>
            <person name="Labutti K."/>
            <person name="Pangilinan J."/>
            <person name="Floch G.L."/>
            <person name="Makela M.R."/>
            <person name="Henrissat B."/>
            <person name="Grigoriev I.V."/>
            <person name="Crouch J.A."/>
            <person name="De Vries R.P."/>
            <person name="Sukno S.A."/>
            <person name="Thon M.R."/>
        </authorList>
    </citation>
    <scope>NUCLEOTIDE SEQUENCE</scope>
    <source>
        <strain evidence="2">CBS 193.32</strain>
    </source>
</reference>
<gene>
    <name evidence="2" type="ORF">BDP55DRAFT_630466</name>
</gene>
<dbReference type="RefSeq" id="XP_060431529.1">
    <property type="nucleotide sequence ID" value="XM_060572153.1"/>
</dbReference>
<accession>A0AAJ0EUN5</accession>
<evidence type="ECO:0000256" key="1">
    <source>
        <dbReference type="SAM" id="MobiDB-lite"/>
    </source>
</evidence>
<keyword evidence="3" id="KW-1185">Reference proteome</keyword>
<feature type="compositionally biased region" description="Basic and acidic residues" evidence="1">
    <location>
        <begin position="93"/>
        <end position="106"/>
    </location>
</feature>
<name>A0AAJ0EUN5_9PEZI</name>
<feature type="region of interest" description="Disordered" evidence="1">
    <location>
        <begin position="78"/>
        <end position="117"/>
    </location>
</feature>
<dbReference type="AlphaFoldDB" id="A0AAJ0EUN5"/>
<dbReference type="GeneID" id="85456679"/>
<comment type="caution">
    <text evidence="2">The sequence shown here is derived from an EMBL/GenBank/DDBJ whole genome shotgun (WGS) entry which is preliminary data.</text>
</comment>